<keyword evidence="1" id="KW-0378">Hydrolase</keyword>
<feature type="compositionally biased region" description="Basic and acidic residues" evidence="2">
    <location>
        <begin position="460"/>
        <end position="469"/>
    </location>
</feature>
<accession>A0AA39IP13</accession>
<dbReference type="Gene3D" id="2.40.70.10">
    <property type="entry name" value="Acid Proteases"/>
    <property type="match status" value="1"/>
</dbReference>
<dbReference type="Gene3D" id="4.10.60.10">
    <property type="entry name" value="Zinc finger, CCHC-type"/>
    <property type="match status" value="1"/>
</dbReference>
<evidence type="ECO:0000256" key="1">
    <source>
        <dbReference type="ARBA" id="ARBA00022801"/>
    </source>
</evidence>
<feature type="region of interest" description="Disordered" evidence="2">
    <location>
        <begin position="422"/>
        <end position="566"/>
    </location>
</feature>
<organism evidence="4 5">
    <name type="scientific">Steinernema hermaphroditum</name>
    <dbReference type="NCBI Taxonomy" id="289476"/>
    <lineage>
        <taxon>Eukaryota</taxon>
        <taxon>Metazoa</taxon>
        <taxon>Ecdysozoa</taxon>
        <taxon>Nematoda</taxon>
        <taxon>Chromadorea</taxon>
        <taxon>Rhabditida</taxon>
        <taxon>Tylenchina</taxon>
        <taxon>Panagrolaimomorpha</taxon>
        <taxon>Strongyloidoidea</taxon>
        <taxon>Steinernematidae</taxon>
        <taxon>Steinernema</taxon>
    </lineage>
</organism>
<dbReference type="Pfam" id="PF23309">
    <property type="entry name" value="DUF7083"/>
    <property type="match status" value="1"/>
</dbReference>
<dbReference type="GO" id="GO:0006508">
    <property type="term" value="P:proteolysis"/>
    <property type="evidence" value="ECO:0007669"/>
    <property type="project" value="InterPro"/>
</dbReference>
<feature type="compositionally biased region" description="Polar residues" evidence="2">
    <location>
        <begin position="525"/>
        <end position="540"/>
    </location>
</feature>
<gene>
    <name evidence="4" type="ORF">QR680_010448</name>
</gene>
<dbReference type="AlphaFoldDB" id="A0AA39IP13"/>
<feature type="compositionally biased region" description="Basic and acidic residues" evidence="2">
    <location>
        <begin position="494"/>
        <end position="505"/>
    </location>
</feature>
<sequence>MEQQNARMEQQDARMEQLMKKLAIEPNIEPCSQPNVSAQTARLEELAQAVQTFHYDPEEDQTFPNWWDRYGDIFEKDAAHWTDDARSRLLLRKLDEQAYQRLTHVIAPVKPKDMVFNALVDKLKEIFAATETLFNIRHNILRTKRKHSEDVATYGARTNHLSQKFQFQTMEEDEFKCLLFVSGLSNPGDEQLRTVALKKMSQDPALKLMDLVKECSRVQTINMDKKLIADKPTTFAVDKSQPTKHASWTHQCWNCKGDHHSRKCTEPPARCPQCHQKGHLQEFCNKAKKTAGRTVNSVLVSATTGPTATAAAGRAYATVKINERNIRLLVDTAADITVIAPQTWKSLGSPPLDKPNVVAKTSTGEQRSLKGFFKCDYQLGSAKTQHGYCYVWKEAEGADLMGLPWLKQVGFLDYLHQAIKKMQDSRGGERVKNATRQRLATAQPQTKKESSSRQKKKTKSKDQSWKDPKYPLLKPHRRLDGNHTSQAPKKMPKAKKEDLSRKDQPHPLQKPRRRRQLRRQDRGRSSQTTNNEEPQTTAQVTAFFIPPTPTDTRTGPGRQEPIEEPSQLAAEDCSCEIFCRHSQVAARTSKVPKASQKRNLMRPWALYVLLARCLPWTVIYYKKRKLKTSMEDAALIINRD</sequence>
<name>A0AA39IP13_9BILA</name>
<proteinExistence type="predicted"/>
<dbReference type="InterPro" id="IPR055510">
    <property type="entry name" value="DUF7083"/>
</dbReference>
<dbReference type="Pfam" id="PF13975">
    <property type="entry name" value="gag-asp_proteas"/>
    <property type="match status" value="1"/>
</dbReference>
<comment type="caution">
    <text evidence="4">The sequence shown here is derived from an EMBL/GenBank/DDBJ whole genome shotgun (WGS) entry which is preliminary data.</text>
</comment>
<keyword evidence="5" id="KW-1185">Reference proteome</keyword>
<dbReference type="PANTHER" id="PTHR36943:SF1">
    <property type="entry name" value="CCHC-TYPE DOMAIN-CONTAINING PROTEIN"/>
    <property type="match status" value="1"/>
</dbReference>
<dbReference type="PROSITE" id="PS50175">
    <property type="entry name" value="ASP_PROT_RETROV"/>
    <property type="match status" value="1"/>
</dbReference>
<evidence type="ECO:0000313" key="5">
    <source>
        <dbReference type="Proteomes" id="UP001175271"/>
    </source>
</evidence>
<dbReference type="SUPFAM" id="SSF50630">
    <property type="entry name" value="Acid proteases"/>
    <property type="match status" value="1"/>
</dbReference>
<reference evidence="4" key="1">
    <citation type="submission" date="2023-06" db="EMBL/GenBank/DDBJ databases">
        <title>Genomic analysis of the entomopathogenic nematode Steinernema hermaphroditum.</title>
        <authorList>
            <person name="Schwarz E.M."/>
            <person name="Heppert J.K."/>
            <person name="Baniya A."/>
            <person name="Schwartz H.T."/>
            <person name="Tan C.-H."/>
            <person name="Antoshechkin I."/>
            <person name="Sternberg P.W."/>
            <person name="Goodrich-Blair H."/>
            <person name="Dillman A.R."/>
        </authorList>
    </citation>
    <scope>NUCLEOTIDE SEQUENCE</scope>
    <source>
        <strain evidence="4">PS9179</strain>
        <tissue evidence="4">Whole animal</tissue>
    </source>
</reference>
<feature type="domain" description="Peptidase A2" evidence="3">
    <location>
        <begin position="326"/>
        <end position="371"/>
    </location>
</feature>
<feature type="compositionally biased region" description="Basic and acidic residues" evidence="2">
    <location>
        <begin position="422"/>
        <end position="432"/>
    </location>
</feature>
<protein>
    <recommendedName>
        <fullName evidence="3">Peptidase A2 domain-containing protein</fullName>
    </recommendedName>
</protein>
<dbReference type="EMBL" id="JAUCMV010000001">
    <property type="protein sequence ID" value="KAK0427840.1"/>
    <property type="molecule type" value="Genomic_DNA"/>
</dbReference>
<dbReference type="InterPro" id="IPR001995">
    <property type="entry name" value="Peptidase_A2_cat"/>
</dbReference>
<evidence type="ECO:0000313" key="4">
    <source>
        <dbReference type="EMBL" id="KAK0427840.1"/>
    </source>
</evidence>
<dbReference type="Proteomes" id="UP001175271">
    <property type="component" value="Unassembled WGS sequence"/>
</dbReference>
<dbReference type="GO" id="GO:0004190">
    <property type="term" value="F:aspartic-type endopeptidase activity"/>
    <property type="evidence" value="ECO:0007669"/>
    <property type="project" value="InterPro"/>
</dbReference>
<dbReference type="PANTHER" id="PTHR36943">
    <property type="entry name" value="CCHC-TYPE DOMAIN-CONTAINING PROTEIN"/>
    <property type="match status" value="1"/>
</dbReference>
<evidence type="ECO:0000259" key="3">
    <source>
        <dbReference type="PROSITE" id="PS50175"/>
    </source>
</evidence>
<dbReference type="InterPro" id="IPR021109">
    <property type="entry name" value="Peptidase_aspartic_dom_sf"/>
</dbReference>
<feature type="compositionally biased region" description="Polar residues" evidence="2">
    <location>
        <begin position="434"/>
        <end position="444"/>
    </location>
</feature>
<evidence type="ECO:0000256" key="2">
    <source>
        <dbReference type="SAM" id="MobiDB-lite"/>
    </source>
</evidence>